<dbReference type="EMBL" id="GL888498">
    <property type="protein sequence ID" value="EGI59999.1"/>
    <property type="molecule type" value="Genomic_DNA"/>
</dbReference>
<organism evidence="3">
    <name type="scientific">Acromyrmex echinatior</name>
    <name type="common">Panamanian leafcutter ant</name>
    <name type="synonym">Acromyrmex octospinosus echinatior</name>
    <dbReference type="NCBI Taxonomy" id="103372"/>
    <lineage>
        <taxon>Eukaryota</taxon>
        <taxon>Metazoa</taxon>
        <taxon>Ecdysozoa</taxon>
        <taxon>Arthropoda</taxon>
        <taxon>Hexapoda</taxon>
        <taxon>Insecta</taxon>
        <taxon>Pterygota</taxon>
        <taxon>Neoptera</taxon>
        <taxon>Endopterygota</taxon>
        <taxon>Hymenoptera</taxon>
        <taxon>Apocrita</taxon>
        <taxon>Aculeata</taxon>
        <taxon>Formicoidea</taxon>
        <taxon>Formicidae</taxon>
        <taxon>Myrmicinae</taxon>
        <taxon>Acromyrmex</taxon>
    </lineage>
</organism>
<evidence type="ECO:0000313" key="3">
    <source>
        <dbReference type="Proteomes" id="UP000007755"/>
    </source>
</evidence>
<accession>F4X0K7</accession>
<keyword evidence="3" id="KW-1185">Reference proteome</keyword>
<gene>
    <name evidence="2" type="ORF">G5I_11786</name>
</gene>
<reference evidence="2" key="1">
    <citation type="submission" date="2011-02" db="EMBL/GenBank/DDBJ databases">
        <title>The genome of the leaf-cutting ant Acromyrmex echinatior suggests key adaptations to social evolution and fungus farming.</title>
        <authorList>
            <person name="Nygaard S."/>
            <person name="Zhang G."/>
        </authorList>
    </citation>
    <scope>NUCLEOTIDE SEQUENCE</scope>
</reference>
<feature type="compositionally biased region" description="Basic and acidic residues" evidence="1">
    <location>
        <begin position="78"/>
        <end position="90"/>
    </location>
</feature>
<dbReference type="InParanoid" id="F4X0K7"/>
<protein>
    <submittedName>
        <fullName evidence="2">Uncharacterized protein</fullName>
    </submittedName>
</protein>
<evidence type="ECO:0000313" key="2">
    <source>
        <dbReference type="EMBL" id="EGI59999.1"/>
    </source>
</evidence>
<feature type="region of interest" description="Disordered" evidence="1">
    <location>
        <begin position="72"/>
        <end position="112"/>
    </location>
</feature>
<name>F4X0K7_ACREC</name>
<evidence type="ECO:0000256" key="1">
    <source>
        <dbReference type="SAM" id="MobiDB-lite"/>
    </source>
</evidence>
<dbReference type="Proteomes" id="UP000007755">
    <property type="component" value="Unassembled WGS sequence"/>
</dbReference>
<proteinExistence type="predicted"/>
<sequence>MQSSLRMNLHYSANGVEKVRTRAGLVETDINLEGNGVPQRKVLRASRRDDIHVAFQHFVDIQARRGLANTRACGTSDTECRRGPKKEQEPRSSGAGERPRATCPPQVSSRIPTGLRNNRARVISGTTRVQQCWRVGSPRNRFHRESLCAAFRNDYDVRLREEFQVRHIETTRQPEFTCRGSGNGEAPSILQEGHELRELLQLFLRQADLVRLAVLFLINLFAWLHYGTVNNPAPVDSGLSHLVQRHSAHRRHGRQVQGGVLELIRSVLQVMGSTFINVFFNAHVK</sequence>
<dbReference type="AlphaFoldDB" id="F4X0K7"/>